<dbReference type="AlphaFoldDB" id="A0A165XI92"/>
<evidence type="ECO:0000256" key="1">
    <source>
        <dbReference type="SAM" id="MobiDB-lite"/>
    </source>
</evidence>
<evidence type="ECO:0000313" key="2">
    <source>
        <dbReference type="EMBL" id="KZT32217.1"/>
    </source>
</evidence>
<reference evidence="2 3" key="1">
    <citation type="journal article" date="2016" name="Mol. Biol. Evol.">
        <title>Comparative Genomics of Early-Diverging Mushroom-Forming Fungi Provides Insights into the Origins of Lignocellulose Decay Capabilities.</title>
        <authorList>
            <person name="Nagy L.G."/>
            <person name="Riley R."/>
            <person name="Tritt A."/>
            <person name="Adam C."/>
            <person name="Daum C."/>
            <person name="Floudas D."/>
            <person name="Sun H."/>
            <person name="Yadav J.S."/>
            <person name="Pangilinan J."/>
            <person name="Larsson K.H."/>
            <person name="Matsuura K."/>
            <person name="Barry K."/>
            <person name="Labutti K."/>
            <person name="Kuo R."/>
            <person name="Ohm R.A."/>
            <person name="Bhattacharya S.S."/>
            <person name="Shirouzu T."/>
            <person name="Yoshinaga Y."/>
            <person name="Martin F.M."/>
            <person name="Grigoriev I.V."/>
            <person name="Hibbett D.S."/>
        </authorList>
    </citation>
    <scope>NUCLEOTIDE SEQUENCE [LARGE SCALE GENOMIC DNA]</scope>
    <source>
        <strain evidence="2 3">HHB10207 ss-3</strain>
    </source>
</reference>
<accession>A0A165XI92</accession>
<dbReference type="EMBL" id="KV428368">
    <property type="protein sequence ID" value="KZT32217.1"/>
    <property type="molecule type" value="Genomic_DNA"/>
</dbReference>
<protein>
    <submittedName>
        <fullName evidence="2">Uncharacterized protein</fullName>
    </submittedName>
</protein>
<dbReference type="Proteomes" id="UP000076798">
    <property type="component" value="Unassembled WGS sequence"/>
</dbReference>
<evidence type="ECO:0000313" key="3">
    <source>
        <dbReference type="Proteomes" id="UP000076798"/>
    </source>
</evidence>
<name>A0A165XI92_9AGAM</name>
<feature type="region of interest" description="Disordered" evidence="1">
    <location>
        <begin position="91"/>
        <end position="110"/>
    </location>
</feature>
<sequence length="110" mass="11604">MSEKPEPDFRLSGPFTVIADGESLRWQCQGMSGEGSANGVVGEGAFYNTGVSILSNMPTVFIYGTFDIVINGVDAELIIVDNNGLCGIFSGPGSQRGLDGEYSGTYHTSQ</sequence>
<proteinExistence type="predicted"/>
<keyword evidence="3" id="KW-1185">Reference proteome</keyword>
<organism evidence="2 3">
    <name type="scientific">Sistotremastrum suecicum HHB10207 ss-3</name>
    <dbReference type="NCBI Taxonomy" id="1314776"/>
    <lineage>
        <taxon>Eukaryota</taxon>
        <taxon>Fungi</taxon>
        <taxon>Dikarya</taxon>
        <taxon>Basidiomycota</taxon>
        <taxon>Agaricomycotina</taxon>
        <taxon>Agaricomycetes</taxon>
        <taxon>Sistotremastrales</taxon>
        <taxon>Sistotremastraceae</taxon>
        <taxon>Sistotremastrum</taxon>
    </lineage>
</organism>
<gene>
    <name evidence="2" type="ORF">SISSUDRAFT_1067108</name>
</gene>